<dbReference type="AlphaFoldDB" id="A0A0D3J2R0"/>
<dbReference type="HOGENOM" id="CLU_2255266_0_0_1"/>
<dbReference type="EnsemblProtists" id="EOD17795">
    <property type="protein sequence ID" value="EOD17795"/>
    <property type="gene ID" value="EMIHUDRAFT_209773"/>
</dbReference>
<dbReference type="KEGG" id="ehx:EMIHUDRAFT_209773"/>
<accession>A0A0D3J2R0</accession>
<dbReference type="PaxDb" id="2903-EOD17795"/>
<reference evidence="3" key="1">
    <citation type="journal article" date="2013" name="Nature">
        <title>Pan genome of the phytoplankton Emiliania underpins its global distribution.</title>
        <authorList>
            <person name="Read B.A."/>
            <person name="Kegel J."/>
            <person name="Klute M.J."/>
            <person name="Kuo A."/>
            <person name="Lefebvre S.C."/>
            <person name="Maumus F."/>
            <person name="Mayer C."/>
            <person name="Miller J."/>
            <person name="Monier A."/>
            <person name="Salamov A."/>
            <person name="Young J."/>
            <person name="Aguilar M."/>
            <person name="Claverie J.M."/>
            <person name="Frickenhaus S."/>
            <person name="Gonzalez K."/>
            <person name="Herman E.K."/>
            <person name="Lin Y.C."/>
            <person name="Napier J."/>
            <person name="Ogata H."/>
            <person name="Sarno A.F."/>
            <person name="Shmutz J."/>
            <person name="Schroeder D."/>
            <person name="de Vargas C."/>
            <person name="Verret F."/>
            <person name="von Dassow P."/>
            <person name="Valentin K."/>
            <person name="Van de Peer Y."/>
            <person name="Wheeler G."/>
            <person name="Dacks J.B."/>
            <person name="Delwiche C.F."/>
            <person name="Dyhrman S.T."/>
            <person name="Glockner G."/>
            <person name="John U."/>
            <person name="Richards T."/>
            <person name="Worden A.Z."/>
            <person name="Zhang X."/>
            <person name="Grigoriev I.V."/>
            <person name="Allen A.E."/>
            <person name="Bidle K."/>
            <person name="Borodovsky M."/>
            <person name="Bowler C."/>
            <person name="Brownlee C."/>
            <person name="Cock J.M."/>
            <person name="Elias M."/>
            <person name="Gladyshev V.N."/>
            <person name="Groth M."/>
            <person name="Guda C."/>
            <person name="Hadaegh A."/>
            <person name="Iglesias-Rodriguez M.D."/>
            <person name="Jenkins J."/>
            <person name="Jones B.M."/>
            <person name="Lawson T."/>
            <person name="Leese F."/>
            <person name="Lindquist E."/>
            <person name="Lobanov A."/>
            <person name="Lomsadze A."/>
            <person name="Malik S.B."/>
            <person name="Marsh M.E."/>
            <person name="Mackinder L."/>
            <person name="Mock T."/>
            <person name="Mueller-Roeber B."/>
            <person name="Pagarete A."/>
            <person name="Parker M."/>
            <person name="Probert I."/>
            <person name="Quesneville H."/>
            <person name="Raines C."/>
            <person name="Rensing S.A."/>
            <person name="Riano-Pachon D.M."/>
            <person name="Richier S."/>
            <person name="Rokitta S."/>
            <person name="Shiraiwa Y."/>
            <person name="Soanes D.M."/>
            <person name="van der Giezen M."/>
            <person name="Wahlund T.M."/>
            <person name="Williams B."/>
            <person name="Wilson W."/>
            <person name="Wolfe G."/>
            <person name="Wurch L.L."/>
        </authorList>
    </citation>
    <scope>NUCLEOTIDE SEQUENCE</scope>
</reference>
<keyword evidence="3" id="KW-1185">Reference proteome</keyword>
<dbReference type="RefSeq" id="XP_005770224.1">
    <property type="nucleotide sequence ID" value="XM_005770167.1"/>
</dbReference>
<evidence type="ECO:0000256" key="1">
    <source>
        <dbReference type="SAM" id="MobiDB-lite"/>
    </source>
</evidence>
<evidence type="ECO:0000313" key="3">
    <source>
        <dbReference type="Proteomes" id="UP000013827"/>
    </source>
</evidence>
<protein>
    <submittedName>
        <fullName evidence="2">Uncharacterized protein</fullName>
    </submittedName>
</protein>
<feature type="region of interest" description="Disordered" evidence="1">
    <location>
        <begin position="82"/>
        <end position="104"/>
    </location>
</feature>
<dbReference type="GeneID" id="17264003"/>
<name>A0A0D3J2R0_EMIH1</name>
<sequence>MILTSLRSRMSEAADAAMIEAADADGRLRDDPLTDRPVDAAAAAERERSAKAAKLAAQTANAMVAVQGQLKLRGQAADKAAHDANAEAGAPVKASSMMVNTKQL</sequence>
<evidence type="ECO:0000313" key="2">
    <source>
        <dbReference type="EnsemblProtists" id="EOD17795"/>
    </source>
</evidence>
<reference evidence="2" key="2">
    <citation type="submission" date="2024-10" db="UniProtKB">
        <authorList>
            <consortium name="EnsemblProtists"/>
        </authorList>
    </citation>
    <scope>IDENTIFICATION</scope>
</reference>
<organism evidence="2 3">
    <name type="scientific">Emiliania huxleyi (strain CCMP1516)</name>
    <dbReference type="NCBI Taxonomy" id="280463"/>
    <lineage>
        <taxon>Eukaryota</taxon>
        <taxon>Haptista</taxon>
        <taxon>Haptophyta</taxon>
        <taxon>Prymnesiophyceae</taxon>
        <taxon>Isochrysidales</taxon>
        <taxon>Noelaerhabdaceae</taxon>
        <taxon>Emiliania</taxon>
    </lineage>
</organism>
<dbReference type="Proteomes" id="UP000013827">
    <property type="component" value="Unassembled WGS sequence"/>
</dbReference>
<proteinExistence type="predicted"/>